<keyword evidence="5 7" id="KW-0630">Potassium</keyword>
<dbReference type="GO" id="GO:0005525">
    <property type="term" value="F:GTP binding"/>
    <property type="evidence" value="ECO:0007669"/>
    <property type="project" value="UniProtKB-UniRule"/>
</dbReference>
<keyword evidence="4 7" id="KW-0460">Magnesium</keyword>
<dbReference type="Pfam" id="PF10396">
    <property type="entry name" value="TrmE_N"/>
    <property type="match status" value="1"/>
</dbReference>
<feature type="binding site" evidence="7">
    <location>
        <position position="260"/>
    </location>
    <ligand>
        <name>Mg(2+)</name>
        <dbReference type="ChEBI" id="CHEBI:18420"/>
    </ligand>
</feature>
<dbReference type="CDD" id="cd04164">
    <property type="entry name" value="trmE"/>
    <property type="match status" value="1"/>
</dbReference>
<dbReference type="GO" id="GO:0002098">
    <property type="term" value="P:tRNA wobble uridine modification"/>
    <property type="evidence" value="ECO:0007669"/>
    <property type="project" value="TreeGrafter"/>
</dbReference>
<dbReference type="Pfam" id="PF01926">
    <property type="entry name" value="MMR_HSR1"/>
    <property type="match status" value="1"/>
</dbReference>
<keyword evidence="7" id="KW-0479">Metal-binding</keyword>
<gene>
    <name evidence="7" type="primary">mnmE</name>
    <name evidence="7" type="synonym">trmE</name>
    <name evidence="10" type="ORF">SAMN05920897_11058</name>
</gene>
<keyword evidence="7" id="KW-0378">Hydrolase</keyword>
<dbReference type="InterPro" id="IPR025867">
    <property type="entry name" value="MnmE_helical"/>
</dbReference>
<feature type="binding site" evidence="7">
    <location>
        <position position="29"/>
    </location>
    <ligand>
        <name>(6S)-5-formyl-5,6,7,8-tetrahydrofolate</name>
        <dbReference type="ChEBI" id="CHEBI:57457"/>
    </ligand>
</feature>
<dbReference type="NCBIfam" id="TIGR00231">
    <property type="entry name" value="small_GTP"/>
    <property type="match status" value="1"/>
</dbReference>
<dbReference type="InterPro" id="IPR004520">
    <property type="entry name" value="GTPase_MnmE"/>
</dbReference>
<dbReference type="RefSeq" id="WP_200796811.1">
    <property type="nucleotide sequence ID" value="NZ_FTMS01000010.1"/>
</dbReference>
<feature type="binding site" evidence="7">
    <location>
        <begin position="342"/>
        <end position="345"/>
    </location>
    <ligand>
        <name>GTP</name>
        <dbReference type="ChEBI" id="CHEBI:37565"/>
    </ligand>
</feature>
<dbReference type="InterPro" id="IPR005225">
    <property type="entry name" value="Small_GTP-bd"/>
</dbReference>
<dbReference type="GO" id="GO:0005829">
    <property type="term" value="C:cytosol"/>
    <property type="evidence" value="ECO:0007669"/>
    <property type="project" value="TreeGrafter"/>
</dbReference>
<dbReference type="InterPro" id="IPR031168">
    <property type="entry name" value="G_TrmE"/>
</dbReference>
<dbReference type="EC" id="3.6.-.-" evidence="7"/>
<feature type="binding site" evidence="7">
    <location>
        <begin position="279"/>
        <end position="282"/>
    </location>
    <ligand>
        <name>GTP</name>
        <dbReference type="ChEBI" id="CHEBI:37565"/>
    </ligand>
</feature>
<feature type="binding site" evidence="7">
    <location>
        <position position="239"/>
    </location>
    <ligand>
        <name>Mg(2+)</name>
        <dbReference type="ChEBI" id="CHEBI:18420"/>
    </ligand>
</feature>
<dbReference type="Gene3D" id="3.30.1360.120">
    <property type="entry name" value="Probable tRNA modification gtpase trme, domain 1"/>
    <property type="match status" value="1"/>
</dbReference>
<dbReference type="CDD" id="cd14858">
    <property type="entry name" value="TrmE_N"/>
    <property type="match status" value="1"/>
</dbReference>
<dbReference type="GO" id="GO:0003924">
    <property type="term" value="F:GTPase activity"/>
    <property type="evidence" value="ECO:0007669"/>
    <property type="project" value="UniProtKB-UniRule"/>
</dbReference>
<evidence type="ECO:0000256" key="6">
    <source>
        <dbReference type="ARBA" id="ARBA00023134"/>
    </source>
</evidence>
<dbReference type="Gene3D" id="3.40.50.300">
    <property type="entry name" value="P-loop containing nucleotide triphosphate hydrolases"/>
    <property type="match status" value="1"/>
</dbReference>
<dbReference type="STRING" id="159291.SAMN05920897_11058"/>
<feature type="binding site" evidence="7">
    <location>
        <position position="131"/>
    </location>
    <ligand>
        <name>(6S)-5-formyl-5,6,7,8-tetrahydrofolate</name>
        <dbReference type="ChEBI" id="CHEBI:57457"/>
    </ligand>
</feature>
<evidence type="ECO:0000256" key="7">
    <source>
        <dbReference type="HAMAP-Rule" id="MF_00379"/>
    </source>
</evidence>
<dbReference type="InterPro" id="IPR006073">
    <property type="entry name" value="GTP-bd"/>
</dbReference>
<accession>A0A1N6TH66</accession>
<dbReference type="Proteomes" id="UP000186400">
    <property type="component" value="Unassembled WGS sequence"/>
</dbReference>
<evidence type="ECO:0000256" key="4">
    <source>
        <dbReference type="ARBA" id="ARBA00022842"/>
    </source>
</evidence>
<evidence type="ECO:0000313" key="11">
    <source>
        <dbReference type="Proteomes" id="UP000186400"/>
    </source>
</evidence>
<dbReference type="InterPro" id="IPR027368">
    <property type="entry name" value="MnmE_dom2"/>
</dbReference>
<dbReference type="GO" id="GO:0030488">
    <property type="term" value="P:tRNA methylation"/>
    <property type="evidence" value="ECO:0007669"/>
    <property type="project" value="TreeGrafter"/>
</dbReference>
<feature type="binding site" evidence="7">
    <location>
        <position position="458"/>
    </location>
    <ligand>
        <name>(6S)-5-formyl-5,6,7,8-tetrahydrofolate</name>
        <dbReference type="ChEBI" id="CHEBI:57457"/>
    </ligand>
</feature>
<dbReference type="NCBIfam" id="TIGR00450">
    <property type="entry name" value="mnmE_trmE_thdF"/>
    <property type="match status" value="1"/>
</dbReference>
<evidence type="ECO:0000256" key="8">
    <source>
        <dbReference type="RuleBase" id="RU003313"/>
    </source>
</evidence>
<protein>
    <recommendedName>
        <fullName evidence="7">tRNA modification GTPase MnmE</fullName>
        <ecNumber evidence="7">3.6.-.-</ecNumber>
    </recommendedName>
</protein>
<comment type="subunit">
    <text evidence="7">Homodimer. Heterotetramer of two MnmE and two MnmG subunits.</text>
</comment>
<feature type="binding site" evidence="7">
    <location>
        <begin position="235"/>
        <end position="240"/>
    </location>
    <ligand>
        <name>GTP</name>
        <dbReference type="ChEBI" id="CHEBI:37565"/>
    </ligand>
</feature>
<proteinExistence type="inferred from homology"/>
<dbReference type="GO" id="GO:0046872">
    <property type="term" value="F:metal ion binding"/>
    <property type="evidence" value="ECO:0007669"/>
    <property type="project" value="UniProtKB-KW"/>
</dbReference>
<evidence type="ECO:0000256" key="1">
    <source>
        <dbReference type="ARBA" id="ARBA00011043"/>
    </source>
</evidence>
<feature type="binding site" evidence="7">
    <location>
        <position position="235"/>
    </location>
    <ligand>
        <name>K(+)</name>
        <dbReference type="ChEBI" id="CHEBI:29103"/>
    </ligand>
</feature>
<dbReference type="InterPro" id="IPR027266">
    <property type="entry name" value="TrmE/GcvT-like"/>
</dbReference>
<comment type="subcellular location">
    <subcellularLocation>
        <location evidence="7">Cytoplasm</location>
    </subcellularLocation>
</comment>
<evidence type="ECO:0000256" key="5">
    <source>
        <dbReference type="ARBA" id="ARBA00022958"/>
    </source>
</evidence>
<feature type="binding site" evidence="7">
    <location>
        <position position="92"/>
    </location>
    <ligand>
        <name>(6S)-5-formyl-5,6,7,8-tetrahydrofolate</name>
        <dbReference type="ChEBI" id="CHEBI:57457"/>
    </ligand>
</feature>
<evidence type="ECO:0000259" key="9">
    <source>
        <dbReference type="PROSITE" id="PS51709"/>
    </source>
</evidence>
<feature type="binding site" evidence="7">
    <location>
        <begin position="254"/>
        <end position="260"/>
    </location>
    <ligand>
        <name>GTP</name>
        <dbReference type="ChEBI" id="CHEBI:37565"/>
    </ligand>
</feature>
<dbReference type="PANTHER" id="PTHR42714:SF2">
    <property type="entry name" value="TRNA MODIFICATION GTPASE GTPBP3, MITOCHONDRIAL"/>
    <property type="match status" value="1"/>
</dbReference>
<feature type="domain" description="TrmE-type G" evidence="9">
    <location>
        <begin position="225"/>
        <end position="379"/>
    </location>
</feature>
<evidence type="ECO:0000256" key="3">
    <source>
        <dbReference type="ARBA" id="ARBA00022741"/>
    </source>
</evidence>
<dbReference type="InterPro" id="IPR018948">
    <property type="entry name" value="GTP-bd_TrmE_N"/>
</dbReference>
<keyword evidence="2 7" id="KW-0819">tRNA processing</keyword>
<feature type="binding site" evidence="7">
    <location>
        <position position="259"/>
    </location>
    <ligand>
        <name>K(+)</name>
        <dbReference type="ChEBI" id="CHEBI:29103"/>
    </ligand>
</feature>
<evidence type="ECO:0000256" key="2">
    <source>
        <dbReference type="ARBA" id="ARBA00022694"/>
    </source>
</evidence>
<dbReference type="Pfam" id="PF12631">
    <property type="entry name" value="MnmE_helical"/>
    <property type="match status" value="1"/>
</dbReference>
<dbReference type="SUPFAM" id="SSF52540">
    <property type="entry name" value="P-loop containing nucleoside triphosphate hydrolases"/>
    <property type="match status" value="1"/>
</dbReference>
<organism evidence="10 11">
    <name type="scientific">Alkalispirochaeta americana</name>
    <dbReference type="NCBI Taxonomy" id="159291"/>
    <lineage>
        <taxon>Bacteria</taxon>
        <taxon>Pseudomonadati</taxon>
        <taxon>Spirochaetota</taxon>
        <taxon>Spirochaetia</taxon>
        <taxon>Spirochaetales</taxon>
        <taxon>Spirochaetaceae</taxon>
        <taxon>Alkalispirochaeta</taxon>
    </lineage>
</organism>
<dbReference type="PROSITE" id="PS51709">
    <property type="entry name" value="G_TRME"/>
    <property type="match status" value="1"/>
</dbReference>
<feature type="binding site" evidence="7">
    <location>
        <position position="254"/>
    </location>
    <ligand>
        <name>K(+)</name>
        <dbReference type="ChEBI" id="CHEBI:29103"/>
    </ligand>
</feature>
<name>A0A1N6TH66_9SPIO</name>
<keyword evidence="11" id="KW-1185">Reference proteome</keyword>
<dbReference type="PANTHER" id="PTHR42714">
    <property type="entry name" value="TRNA MODIFICATION GTPASE GTPBP3"/>
    <property type="match status" value="1"/>
</dbReference>
<comment type="similarity">
    <text evidence="1 7 8">Belongs to the TRAFAC class TrmE-Era-EngA-EngB-Septin-like GTPase superfamily. TrmE GTPase family.</text>
</comment>
<keyword evidence="7" id="KW-0963">Cytoplasm</keyword>
<feature type="binding site" evidence="7">
    <location>
        <position position="256"/>
    </location>
    <ligand>
        <name>K(+)</name>
        <dbReference type="ChEBI" id="CHEBI:29103"/>
    </ligand>
</feature>
<sequence>MNSNIISQENDLIAALATPLGSSALAVIRTSGPGCIEAVAALTDRPASLARCPGGRLRRAQLRDPETGRVLDDLMVGVFRAPRSYTGEDAVELFCHGSVPGVQEILALLFRSGFRRAEPGEFTLRAFLAGKVDLTRAEAVQEIVSARTARGHGLALGRLGGSVEAEVNRFKDELVQIMAGIALQLDYPEEETGQIPLDRQALRHIREGLLQLAASYSAGKLYQEGVVIALAGRTNAGKSSLFNALLKEDRAIVSDIPGTTRDYIESSLDFGGIPVRIFDTAGLRETGEILEGEGIRRTGQVLEAADLVLYLVDGVRGLAEEEEDRLDRAKASGSPPFIPVWNKADDRACLPPPEGFFPVSARTLQGMEPLLEEVVRRVTPEHRCQEESPVIDSLRQRDLLERAAAALQEVDRGIQEEMPVDAISLDVQEAIHALGEITGEVTSADILDAVFQQFCVGK</sequence>
<dbReference type="Gene3D" id="1.20.120.430">
    <property type="entry name" value="tRNA modification GTPase MnmE domain 2"/>
    <property type="match status" value="1"/>
</dbReference>
<comment type="cofactor">
    <cofactor evidence="7">
        <name>K(+)</name>
        <dbReference type="ChEBI" id="CHEBI:29103"/>
    </cofactor>
    <text evidence="7">Binds 1 potassium ion per subunit.</text>
</comment>
<keyword evidence="6 7" id="KW-0342">GTP-binding</keyword>
<keyword evidence="3 7" id="KW-0547">Nucleotide-binding</keyword>
<feature type="binding site" evidence="7">
    <location>
        <begin position="360"/>
        <end position="362"/>
    </location>
    <ligand>
        <name>GTP</name>
        <dbReference type="ChEBI" id="CHEBI:37565"/>
    </ligand>
</feature>
<dbReference type="EMBL" id="FTMS01000010">
    <property type="protein sequence ID" value="SIQ52685.1"/>
    <property type="molecule type" value="Genomic_DNA"/>
</dbReference>
<dbReference type="HAMAP" id="MF_00379">
    <property type="entry name" value="GTPase_MnmE"/>
    <property type="match status" value="1"/>
</dbReference>
<comment type="function">
    <text evidence="7">Exhibits a very high intrinsic GTPase hydrolysis rate. Involved in the addition of a carboxymethylaminomethyl (cmnm) group at the wobble position (U34) of certain tRNAs, forming tRNA-cmnm(5)s(2)U34.</text>
</comment>
<dbReference type="InterPro" id="IPR027417">
    <property type="entry name" value="P-loop_NTPase"/>
</dbReference>
<dbReference type="AlphaFoldDB" id="A0A1N6TH66"/>
<evidence type="ECO:0000313" key="10">
    <source>
        <dbReference type="EMBL" id="SIQ52685.1"/>
    </source>
</evidence>
<reference evidence="10 11" key="1">
    <citation type="submission" date="2017-01" db="EMBL/GenBank/DDBJ databases">
        <authorList>
            <person name="Mah S.A."/>
            <person name="Swanson W.J."/>
            <person name="Moy G.W."/>
            <person name="Vacquier V.D."/>
        </authorList>
    </citation>
    <scope>NUCLEOTIDE SEQUENCE [LARGE SCALE GENOMIC DNA]</scope>
    <source>
        <strain evidence="10 11">ASpG1</strain>
    </source>
</reference>